<feature type="region of interest" description="Disordered" evidence="1">
    <location>
        <begin position="356"/>
        <end position="383"/>
    </location>
</feature>
<dbReference type="Proteomes" id="UP000006174">
    <property type="component" value="Unassembled WGS sequence"/>
</dbReference>
<dbReference type="OrthoDB" id="2552308at2759"/>
<gene>
    <name evidence="2" type="ORF">UHOR_06013</name>
</gene>
<feature type="compositionally biased region" description="Low complexity" evidence="1">
    <location>
        <begin position="239"/>
        <end position="254"/>
    </location>
</feature>
<protein>
    <submittedName>
        <fullName evidence="2">Uncharacterized protein</fullName>
    </submittedName>
</protein>
<proteinExistence type="predicted"/>
<evidence type="ECO:0000313" key="2">
    <source>
        <dbReference type="EMBL" id="CCF48954.1"/>
    </source>
</evidence>
<keyword evidence="3" id="KW-1185">Reference proteome</keyword>
<dbReference type="EMBL" id="CAGI01000139">
    <property type="protein sequence ID" value="CCF48954.1"/>
    <property type="molecule type" value="Genomic_DNA"/>
</dbReference>
<dbReference type="eggNOG" id="ENOG502RDQX">
    <property type="taxonomic scope" value="Eukaryota"/>
</dbReference>
<sequence>MLQPAAITSLLNQLINDSNHNTDTVRPHTAILTLLESSELYAVATRLVHSPPPRSAVASILASTAAATGTAPPPASAHNGICLGNSAPLTLDERAACLSAMAVAAWRQATEDSPQRKGSRGASNVLIAGTWVGLAKHTVTGMASSKGSSPELVPLLLESDLGRMLVMPIVPAAPTLNQSRSEMAAMEGEHGDESQAYSGMDQQKAFMLLTLNASLDPAPVQQLPKSASTPNATPSPALACSTAAPSANNPANKPARSRLKSGGTTPTSTRSDNTATPSRSPISDHLPTGPGGPHSTSSQLLPRSSDRETGSGKSTPACIGAGVEEEWEAKLWSGLYAQAKALARVLAPSLTKCRVGQQHDTDHHHAAEARQGRQSGVVSDDDG</sequence>
<evidence type="ECO:0000313" key="3">
    <source>
        <dbReference type="Proteomes" id="UP000006174"/>
    </source>
</evidence>
<dbReference type="HOGENOM" id="CLU_721979_0_0_1"/>
<feature type="compositionally biased region" description="Basic and acidic residues" evidence="1">
    <location>
        <begin position="357"/>
        <end position="371"/>
    </location>
</feature>
<accession>I2FPW1</accession>
<dbReference type="OMA" id="MERIHAP"/>
<dbReference type="STRING" id="1128400.I2FPW1"/>
<feature type="region of interest" description="Disordered" evidence="1">
    <location>
        <begin position="219"/>
        <end position="318"/>
    </location>
</feature>
<reference evidence="2 3" key="1">
    <citation type="journal article" date="2012" name="Plant Cell">
        <title>Genome comparison of barley and maize smut fungi reveals targeted loss of RNA silencing components and species-specific presence of transposable elements.</title>
        <authorList>
            <person name="Laurie J.D."/>
            <person name="Ali S."/>
            <person name="Linning R."/>
            <person name="Mannhaupt G."/>
            <person name="Wong P."/>
            <person name="Gueldener U."/>
            <person name="Muensterkoetter M."/>
            <person name="Moore R."/>
            <person name="Kahmann R."/>
            <person name="Bakkeren G."/>
            <person name="Schirawski J."/>
        </authorList>
    </citation>
    <scope>NUCLEOTIDE SEQUENCE [LARGE SCALE GENOMIC DNA]</scope>
    <source>
        <strain evidence="3">Uh4875-4</strain>
    </source>
</reference>
<feature type="compositionally biased region" description="Polar residues" evidence="1">
    <location>
        <begin position="262"/>
        <end position="281"/>
    </location>
</feature>
<evidence type="ECO:0000256" key="1">
    <source>
        <dbReference type="SAM" id="MobiDB-lite"/>
    </source>
</evidence>
<organism evidence="2 3">
    <name type="scientific">Ustilago hordei</name>
    <name type="common">Barley covered smut fungus</name>
    <dbReference type="NCBI Taxonomy" id="120017"/>
    <lineage>
        <taxon>Eukaryota</taxon>
        <taxon>Fungi</taxon>
        <taxon>Dikarya</taxon>
        <taxon>Basidiomycota</taxon>
        <taxon>Ustilaginomycotina</taxon>
        <taxon>Ustilaginomycetes</taxon>
        <taxon>Ustilaginales</taxon>
        <taxon>Ustilaginaceae</taxon>
        <taxon>Ustilago</taxon>
    </lineage>
</organism>
<feature type="compositionally biased region" description="Polar residues" evidence="1">
    <location>
        <begin position="223"/>
        <end position="234"/>
    </location>
</feature>
<name>I2FPW1_USTHO</name>
<dbReference type="AlphaFoldDB" id="I2FPW1"/>
<comment type="caution">
    <text evidence="2">The sequence shown here is derived from an EMBL/GenBank/DDBJ whole genome shotgun (WGS) entry which is preliminary data.</text>
</comment>